<evidence type="ECO:0000256" key="1">
    <source>
        <dbReference type="SAM" id="MobiDB-lite"/>
    </source>
</evidence>
<dbReference type="InParanoid" id="A0A1X7V5Z5"/>
<name>A0A1X7V5Z5_AMPQE</name>
<reference evidence="2" key="1">
    <citation type="submission" date="2017-05" db="UniProtKB">
        <authorList>
            <consortium name="EnsemblMetazoa"/>
        </authorList>
    </citation>
    <scope>IDENTIFICATION</scope>
</reference>
<protein>
    <submittedName>
        <fullName evidence="2">Uncharacterized protein</fullName>
    </submittedName>
</protein>
<proteinExistence type="predicted"/>
<evidence type="ECO:0000313" key="2">
    <source>
        <dbReference type="EnsemblMetazoa" id="Aqu2.1.35685_001"/>
    </source>
</evidence>
<feature type="region of interest" description="Disordered" evidence="1">
    <location>
        <begin position="1"/>
        <end position="55"/>
    </location>
</feature>
<feature type="compositionally biased region" description="Polar residues" evidence="1">
    <location>
        <begin position="18"/>
        <end position="48"/>
    </location>
</feature>
<dbReference type="EnsemblMetazoa" id="Aqu2.1.35685_001">
    <property type="protein sequence ID" value="Aqu2.1.35685_001"/>
    <property type="gene ID" value="Aqu2.1.35685"/>
</dbReference>
<dbReference type="AlphaFoldDB" id="A0A1X7V5Z5"/>
<organism evidence="2">
    <name type="scientific">Amphimedon queenslandica</name>
    <name type="common">Sponge</name>
    <dbReference type="NCBI Taxonomy" id="400682"/>
    <lineage>
        <taxon>Eukaryota</taxon>
        <taxon>Metazoa</taxon>
        <taxon>Porifera</taxon>
        <taxon>Demospongiae</taxon>
        <taxon>Heteroscleromorpha</taxon>
        <taxon>Haplosclerida</taxon>
        <taxon>Niphatidae</taxon>
        <taxon>Amphimedon</taxon>
    </lineage>
</organism>
<accession>A0A1X7V5Z5</accession>
<sequence length="55" mass="5973">KVKEKAQVTGVIDDGEPSSKNGKVSVSHVQRTCNSTAIRKSNDLQKSNCPKKSKM</sequence>